<evidence type="ECO:0000259" key="1">
    <source>
        <dbReference type="Pfam" id="PF00535"/>
    </source>
</evidence>
<evidence type="ECO:0000313" key="3">
    <source>
        <dbReference type="Proteomes" id="UP000487757"/>
    </source>
</evidence>
<dbReference type="PANTHER" id="PTHR22916">
    <property type="entry name" value="GLYCOSYLTRANSFERASE"/>
    <property type="match status" value="1"/>
</dbReference>
<keyword evidence="3" id="KW-1185">Reference proteome</keyword>
<keyword evidence="2" id="KW-0808">Transferase</keyword>
<dbReference type="PANTHER" id="PTHR22916:SF3">
    <property type="entry name" value="UDP-GLCNAC:BETAGAL BETA-1,3-N-ACETYLGLUCOSAMINYLTRANSFERASE-LIKE PROTEIN 1"/>
    <property type="match status" value="1"/>
</dbReference>
<accession>A0A7K0FW44</accession>
<gene>
    <name evidence="2" type="ORF">GJU39_06555</name>
</gene>
<comment type="caution">
    <text evidence="2">The sequence shown here is derived from an EMBL/GenBank/DDBJ whole genome shotgun (WGS) entry which is preliminary data.</text>
</comment>
<proteinExistence type="predicted"/>
<dbReference type="AlphaFoldDB" id="A0A7K0FW44"/>
<feature type="domain" description="Glycosyltransferase 2-like" evidence="1">
    <location>
        <begin position="19"/>
        <end position="150"/>
    </location>
</feature>
<dbReference type="Proteomes" id="UP000487757">
    <property type="component" value="Unassembled WGS sequence"/>
</dbReference>
<dbReference type="GO" id="GO:0016758">
    <property type="term" value="F:hexosyltransferase activity"/>
    <property type="evidence" value="ECO:0007669"/>
    <property type="project" value="UniProtKB-ARBA"/>
</dbReference>
<dbReference type="EMBL" id="WKKH01000007">
    <property type="protein sequence ID" value="MRX75745.1"/>
    <property type="molecule type" value="Genomic_DNA"/>
</dbReference>
<sequence length="262" mass="29794">MLVLTHQILKQIKLEPLVSIIVPCHNSAKFITATLNSIVAQDYPSWELIIIDDQSTDDTSTIVEKFARKYSNVQFIPLQKNMGVSNARNLGMTKASGKYIAFLDSDDIWLENKLSRQVAYMEDKKLAMTFCAYNRINEDGVTISGVTPAPFSVGYEQLLSHNMIIFSTSMVLKSVIGNLEFSPAGHEDWIFFLQLFKKCKLGYGINEPLALYRIRKDSLSSNKLKAVVKTWKILRESEKLGLVKSLYHFSKYAVLTILKRLR</sequence>
<dbReference type="SUPFAM" id="SSF53448">
    <property type="entry name" value="Nucleotide-diphospho-sugar transferases"/>
    <property type="match status" value="1"/>
</dbReference>
<name>A0A7K0FW44_9SPHI</name>
<organism evidence="2 3">
    <name type="scientific">Pedobacter petrophilus</name>
    <dbReference type="NCBI Taxonomy" id="1908241"/>
    <lineage>
        <taxon>Bacteria</taxon>
        <taxon>Pseudomonadati</taxon>
        <taxon>Bacteroidota</taxon>
        <taxon>Sphingobacteriia</taxon>
        <taxon>Sphingobacteriales</taxon>
        <taxon>Sphingobacteriaceae</taxon>
        <taxon>Pedobacter</taxon>
    </lineage>
</organism>
<protein>
    <submittedName>
        <fullName evidence="2">Glycosyltransferase</fullName>
    </submittedName>
</protein>
<dbReference type="Gene3D" id="3.90.550.10">
    <property type="entry name" value="Spore Coat Polysaccharide Biosynthesis Protein SpsA, Chain A"/>
    <property type="match status" value="1"/>
</dbReference>
<dbReference type="Pfam" id="PF00535">
    <property type="entry name" value="Glycos_transf_2"/>
    <property type="match status" value="1"/>
</dbReference>
<evidence type="ECO:0000313" key="2">
    <source>
        <dbReference type="EMBL" id="MRX75745.1"/>
    </source>
</evidence>
<reference evidence="2 3" key="1">
    <citation type="submission" date="2019-11" db="EMBL/GenBank/DDBJ databases">
        <title>Pedobacter petrophilus genome.</title>
        <authorList>
            <person name="Feldbauer M.J."/>
            <person name="Newman J.D."/>
        </authorList>
    </citation>
    <scope>NUCLEOTIDE SEQUENCE [LARGE SCALE GENOMIC DNA]</scope>
    <source>
        <strain evidence="2 3">LMG 29686</strain>
    </source>
</reference>
<dbReference type="CDD" id="cd00761">
    <property type="entry name" value="Glyco_tranf_GTA_type"/>
    <property type="match status" value="1"/>
</dbReference>
<dbReference type="InterPro" id="IPR001173">
    <property type="entry name" value="Glyco_trans_2-like"/>
</dbReference>
<dbReference type="InterPro" id="IPR029044">
    <property type="entry name" value="Nucleotide-diphossugar_trans"/>
</dbReference>